<reference evidence="1 2" key="1">
    <citation type="journal article" date="2022" name="Plant J.">
        <title>Chromosome-level genome of Camellia lanceoleosa provides a valuable resource for understanding genome evolution and self-incompatibility.</title>
        <authorList>
            <person name="Gong W."/>
            <person name="Xiao S."/>
            <person name="Wang L."/>
            <person name="Liao Z."/>
            <person name="Chang Y."/>
            <person name="Mo W."/>
            <person name="Hu G."/>
            <person name="Li W."/>
            <person name="Zhao G."/>
            <person name="Zhu H."/>
            <person name="Hu X."/>
            <person name="Ji K."/>
            <person name="Xiang X."/>
            <person name="Song Q."/>
            <person name="Yuan D."/>
            <person name="Jin S."/>
            <person name="Zhang L."/>
        </authorList>
    </citation>
    <scope>NUCLEOTIDE SEQUENCE [LARGE SCALE GENOMIC DNA]</scope>
    <source>
        <strain evidence="1">SQ_2022a</strain>
    </source>
</reference>
<evidence type="ECO:0000313" key="2">
    <source>
        <dbReference type="Proteomes" id="UP001060215"/>
    </source>
</evidence>
<comment type="caution">
    <text evidence="1">The sequence shown here is derived from an EMBL/GenBank/DDBJ whole genome shotgun (WGS) entry which is preliminary data.</text>
</comment>
<evidence type="ECO:0000313" key="1">
    <source>
        <dbReference type="EMBL" id="KAI7993605.1"/>
    </source>
</evidence>
<protein>
    <submittedName>
        <fullName evidence="1">Potassium transporter 17</fullName>
    </submittedName>
</protein>
<sequence length="154" mass="17831">MKSLHKVTIFTTFRYLLVPRVVPYERIVVSKLGLKGAYRCVVQYGYADSFDLVGDDFVGQVIDRLQAHIQNGSDYATLVTSELEEEIFDMEEAKLTGAVNVRGKTRFYIRKNYGWFDGYMLPFYKVMHRNCRTAFLAMGTPLLQYVEVGMHYEV</sequence>
<accession>A0ACC0FXX4</accession>
<gene>
    <name evidence="1" type="ORF">LOK49_LG11G00317</name>
</gene>
<organism evidence="1 2">
    <name type="scientific">Camellia lanceoleosa</name>
    <dbReference type="NCBI Taxonomy" id="1840588"/>
    <lineage>
        <taxon>Eukaryota</taxon>
        <taxon>Viridiplantae</taxon>
        <taxon>Streptophyta</taxon>
        <taxon>Embryophyta</taxon>
        <taxon>Tracheophyta</taxon>
        <taxon>Spermatophyta</taxon>
        <taxon>Magnoliopsida</taxon>
        <taxon>eudicotyledons</taxon>
        <taxon>Gunneridae</taxon>
        <taxon>Pentapetalae</taxon>
        <taxon>asterids</taxon>
        <taxon>Ericales</taxon>
        <taxon>Theaceae</taxon>
        <taxon>Camellia</taxon>
    </lineage>
</organism>
<dbReference type="Proteomes" id="UP001060215">
    <property type="component" value="Chromosome 12"/>
</dbReference>
<keyword evidence="2" id="KW-1185">Reference proteome</keyword>
<proteinExistence type="predicted"/>
<name>A0ACC0FXX4_9ERIC</name>
<dbReference type="EMBL" id="CM045769">
    <property type="protein sequence ID" value="KAI7993605.1"/>
    <property type="molecule type" value="Genomic_DNA"/>
</dbReference>